<organism evidence="2 3">
    <name type="scientific">Legionella dresdenensis</name>
    <dbReference type="NCBI Taxonomy" id="450200"/>
    <lineage>
        <taxon>Bacteria</taxon>
        <taxon>Pseudomonadati</taxon>
        <taxon>Pseudomonadota</taxon>
        <taxon>Gammaproteobacteria</taxon>
        <taxon>Legionellales</taxon>
        <taxon>Legionellaceae</taxon>
        <taxon>Legionella</taxon>
    </lineage>
</organism>
<evidence type="ECO:0000256" key="1">
    <source>
        <dbReference type="SAM" id="Phobius"/>
    </source>
</evidence>
<keyword evidence="1" id="KW-0472">Membrane</keyword>
<dbReference type="RefSeq" id="WP_382341968.1">
    <property type="nucleotide sequence ID" value="NZ_JBHSAB010000006.1"/>
</dbReference>
<keyword evidence="1" id="KW-0812">Transmembrane</keyword>
<comment type="caution">
    <text evidence="2">The sequence shown here is derived from an EMBL/GenBank/DDBJ whole genome shotgun (WGS) entry which is preliminary data.</text>
</comment>
<evidence type="ECO:0000313" key="2">
    <source>
        <dbReference type="EMBL" id="MFC3908565.1"/>
    </source>
</evidence>
<name>A0ABV8CE96_9GAMM</name>
<keyword evidence="3" id="KW-1185">Reference proteome</keyword>
<dbReference type="EMBL" id="JBHSAB010000006">
    <property type="protein sequence ID" value="MFC3908565.1"/>
    <property type="molecule type" value="Genomic_DNA"/>
</dbReference>
<sequence>MANKTKKSYKFNSWSRDFALVPFIPLYIYASYGNATGAWNRSDASADSLAPKQIFNNTVGKLFRQPLAAIMNIAALTLLTPICLSIAAVWYPVAILHDIYSGVRSFLFGSKKNISSSEPVDSKNSQSLSILSEDSLSEETSHQANVNHAGKNTNIAYFDQRRSSNRTQPTTSEFIQKLVGCINGIKEEDIQDIKLVTPGQKYIIKVSGTYFNAIFVEQAFRKTLESKSPRKLSEGIRFIDDNGVTVEKITKDTHTIEIYGKAAELLNQLLVENNDHMYSSQMR</sequence>
<proteinExistence type="predicted"/>
<reference evidence="3" key="1">
    <citation type="journal article" date="2019" name="Int. J. Syst. Evol. Microbiol.">
        <title>The Global Catalogue of Microorganisms (GCM) 10K type strain sequencing project: providing services to taxonomists for standard genome sequencing and annotation.</title>
        <authorList>
            <consortium name="The Broad Institute Genomics Platform"/>
            <consortium name="The Broad Institute Genome Sequencing Center for Infectious Disease"/>
            <person name="Wu L."/>
            <person name="Ma J."/>
        </authorList>
    </citation>
    <scope>NUCLEOTIDE SEQUENCE [LARGE SCALE GENOMIC DNA]</scope>
    <source>
        <strain evidence="3">CCUG 59858</strain>
    </source>
</reference>
<keyword evidence="1" id="KW-1133">Transmembrane helix</keyword>
<gene>
    <name evidence="2" type="ORF">ACFORL_05685</name>
</gene>
<feature type="transmembrane region" description="Helical" evidence="1">
    <location>
        <begin position="67"/>
        <end position="91"/>
    </location>
</feature>
<accession>A0ABV8CE96</accession>
<evidence type="ECO:0000313" key="3">
    <source>
        <dbReference type="Proteomes" id="UP001595758"/>
    </source>
</evidence>
<dbReference type="Proteomes" id="UP001595758">
    <property type="component" value="Unassembled WGS sequence"/>
</dbReference>
<protein>
    <submittedName>
        <fullName evidence="2">Uncharacterized protein</fullName>
    </submittedName>
</protein>